<evidence type="ECO:0000259" key="7">
    <source>
        <dbReference type="Pfam" id="PF08489"/>
    </source>
</evidence>
<name>A0A2R6A990_9ARCH</name>
<dbReference type="PANTHER" id="PTHR40705">
    <property type="entry name" value="TRNA(ILE2) 2-AGMATINYLCYTIDINE SYNTHETASE TIAS"/>
    <property type="match status" value="1"/>
</dbReference>
<dbReference type="EMBL" id="NEXC01000042">
    <property type="protein sequence ID" value="PSN82982.1"/>
    <property type="molecule type" value="Genomic_DNA"/>
</dbReference>
<evidence type="ECO:0000256" key="2">
    <source>
        <dbReference type="ARBA" id="ARBA00022598"/>
    </source>
</evidence>
<evidence type="ECO:0000256" key="1">
    <source>
        <dbReference type="ARBA" id="ARBA00022490"/>
    </source>
</evidence>
<comment type="caution">
    <text evidence="9">The sequence shown here is derived from an EMBL/GenBank/DDBJ whole genome shotgun (WGS) entry which is preliminary data.</text>
</comment>
<dbReference type="InterPro" id="IPR013696">
    <property type="entry name" value="TiaS_FLD"/>
</dbReference>
<proteinExistence type="inferred from homology"/>
<dbReference type="Gene3D" id="3.30.70.2200">
    <property type="match status" value="1"/>
</dbReference>
<dbReference type="EC" id="6.3.4.22" evidence="6"/>
<comment type="similarity">
    <text evidence="6">Belongs to the TiaS family.</text>
</comment>
<comment type="subcellular location">
    <subcellularLocation>
        <location evidence="6">Cytoplasm</location>
    </subcellularLocation>
</comment>
<dbReference type="PANTHER" id="PTHR40705:SF2">
    <property type="entry name" value="DUF1743 DOMAIN-CONTAINING PROTEIN"/>
    <property type="match status" value="1"/>
</dbReference>
<keyword evidence="1 6" id="KW-0963">Cytoplasm</keyword>
<dbReference type="Proteomes" id="UP000240880">
    <property type="component" value="Unassembled WGS sequence"/>
</dbReference>
<keyword evidence="5 6" id="KW-0067">ATP-binding</keyword>
<evidence type="ECO:0000256" key="5">
    <source>
        <dbReference type="ARBA" id="ARBA00022840"/>
    </source>
</evidence>
<feature type="domain" description="TiaS FLD" evidence="7">
    <location>
        <begin position="150"/>
        <end position="260"/>
    </location>
</feature>
<comment type="function">
    <text evidence="6">ATP-dependent agmatine transferase that catalyzes the formation of 2-agmatinylcytidine (agm2C) at the wobble position (C34) of tRNA(Ile2), converting the codon specificity from AUG to AUA.</text>
</comment>
<sequence length="440" mass="50445">MTLMKTIKDFLNNQIFIGIDDSDSKIGGCTTFVGYLLIKELIRQGINVVDIPRLIRLNPNVPWKTRGNGAVGITVYSEDIDRVYNVAVEILQKIEEEVASMPALVLIDQKQREFIEPIIKDAINRIIEPELVDKVIEKAKIIKYAKRRLGLVGALAAATLLLLEGDYTYELLAYRKPEFIGTKRKIDIESVRVIDRLYRKYTFNNIDGKRLLLTPHGKDPVLYGIRGEDPKKLIEAKKFIVSEEPLGWMVYITNQATDQHYVNRKISELKLGDSVRLNVFVKSSPKIRQGCVTLEVGDHEYTLTALFFNEVGLMKDIATKLEPQDEIIIMGGVRPFLDFGINVEKLIVKKLAKKIITLNPACPRCKRTLQNEGKGKFRCRFCDLKGLSLPKRTLFVSREIVPGLYLPPIRYFRHLMKPLKRYGKEKNGRNYSLNEYKMIE</sequence>
<gene>
    <name evidence="6" type="primary">tiaS</name>
    <name evidence="9" type="ORF">B9Q01_06325</name>
</gene>
<dbReference type="Gene3D" id="3.90.600.20">
    <property type="match status" value="1"/>
</dbReference>
<evidence type="ECO:0000259" key="8">
    <source>
        <dbReference type="Pfam" id="PF22641"/>
    </source>
</evidence>
<dbReference type="InterPro" id="IPR024913">
    <property type="entry name" value="tRNA_Ile2__agm2C_synt"/>
</dbReference>
<accession>A0A2R6A990</accession>
<dbReference type="Pfam" id="PF22641">
    <property type="entry name" value="TiaS_TCKD"/>
    <property type="match status" value="1"/>
</dbReference>
<dbReference type="Pfam" id="PF08489">
    <property type="entry name" value="TiaS_FLD"/>
    <property type="match status" value="1"/>
</dbReference>
<keyword evidence="2 6" id="KW-0436">Ligase</keyword>
<evidence type="ECO:0000313" key="10">
    <source>
        <dbReference type="Proteomes" id="UP000240880"/>
    </source>
</evidence>
<evidence type="ECO:0000256" key="3">
    <source>
        <dbReference type="ARBA" id="ARBA00022694"/>
    </source>
</evidence>
<protein>
    <recommendedName>
        <fullName evidence="6">tRNA(Ile2) 2-agmatinylcytidine synthetase TiaS</fullName>
        <shortName evidence="6">tRNA(Ile2)-agm2C synthetase</shortName>
        <ecNumber evidence="6">6.3.4.22</ecNumber>
    </recommendedName>
    <alternativeName>
        <fullName evidence="6">tRNA(Ile2) agmatidine synthetase</fullName>
    </alternativeName>
</protein>
<reference evidence="9 10" key="1">
    <citation type="submission" date="2017-04" db="EMBL/GenBank/DDBJ databases">
        <title>Novel microbial lineages endemic to geothermal iron-oxide mats fill important gaps in the evolutionary history of Archaea.</title>
        <authorList>
            <person name="Jay Z.J."/>
            <person name="Beam J.P."/>
            <person name="Dlakic M."/>
            <person name="Rusch D.B."/>
            <person name="Kozubal M.A."/>
            <person name="Inskeep W.P."/>
        </authorList>
    </citation>
    <scope>NUCLEOTIDE SEQUENCE [LARGE SCALE GENOMIC DNA]</scope>
    <source>
        <strain evidence="9">OSP_D</strain>
    </source>
</reference>
<keyword evidence="4 6" id="KW-0547">Nucleotide-binding</keyword>
<dbReference type="AlphaFoldDB" id="A0A2R6A990"/>
<dbReference type="GO" id="GO:0005737">
    <property type="term" value="C:cytoplasm"/>
    <property type="evidence" value="ECO:0007669"/>
    <property type="project" value="UniProtKB-SubCell"/>
</dbReference>
<dbReference type="GO" id="GO:0005524">
    <property type="term" value="F:ATP binding"/>
    <property type="evidence" value="ECO:0007669"/>
    <property type="project" value="UniProtKB-KW"/>
</dbReference>
<keyword evidence="3 6" id="KW-0819">tRNA processing</keyword>
<evidence type="ECO:0000313" key="9">
    <source>
        <dbReference type="EMBL" id="PSN82982.1"/>
    </source>
</evidence>
<dbReference type="HAMAP" id="MF_01892">
    <property type="entry name" value="tRNA_Ile2_agm2C_synt"/>
    <property type="match status" value="1"/>
</dbReference>
<dbReference type="GO" id="GO:0016879">
    <property type="term" value="F:ligase activity, forming carbon-nitrogen bonds"/>
    <property type="evidence" value="ECO:0007669"/>
    <property type="project" value="UniProtKB-UniRule"/>
</dbReference>
<dbReference type="Gene3D" id="2.40.50.1010">
    <property type="match status" value="1"/>
</dbReference>
<feature type="domain" description="TiaS-like TCKD" evidence="8">
    <location>
        <begin position="16"/>
        <end position="75"/>
    </location>
</feature>
<evidence type="ECO:0000256" key="6">
    <source>
        <dbReference type="HAMAP-Rule" id="MF_01892"/>
    </source>
</evidence>
<evidence type="ECO:0000256" key="4">
    <source>
        <dbReference type="ARBA" id="ARBA00022741"/>
    </source>
</evidence>
<comment type="catalytic activity">
    <reaction evidence="6">
        <text>cytidine(34) in tRNA(Ile2) + agmatine + ATP + H2O = 2-agmatinylcytidine(34) in tRNA(Ile2) + AMP + 2 phosphate + 2 H(+)</text>
        <dbReference type="Rhea" id="RHEA:43608"/>
        <dbReference type="Rhea" id="RHEA-COMP:10625"/>
        <dbReference type="Rhea" id="RHEA-COMP:10626"/>
        <dbReference type="ChEBI" id="CHEBI:15377"/>
        <dbReference type="ChEBI" id="CHEBI:15378"/>
        <dbReference type="ChEBI" id="CHEBI:30616"/>
        <dbReference type="ChEBI" id="CHEBI:43474"/>
        <dbReference type="ChEBI" id="CHEBI:58145"/>
        <dbReference type="ChEBI" id="CHEBI:82748"/>
        <dbReference type="ChEBI" id="CHEBI:83545"/>
        <dbReference type="ChEBI" id="CHEBI:456215"/>
        <dbReference type="EC" id="6.3.4.22"/>
    </reaction>
</comment>
<dbReference type="InterPro" id="IPR053870">
    <property type="entry name" value="TiaS-like_TCKD"/>
</dbReference>
<organism evidence="9 10">
    <name type="scientific">Candidatus Marsarchaeota G1 archaeon OSP_D</name>
    <dbReference type="NCBI Taxonomy" id="1978155"/>
    <lineage>
        <taxon>Archaea</taxon>
        <taxon>Candidatus Marsarchaeota</taxon>
        <taxon>Candidatus Marsarchaeota group 1</taxon>
    </lineage>
</organism>
<dbReference type="GO" id="GO:0002101">
    <property type="term" value="P:tRNA wobble cytosine modification"/>
    <property type="evidence" value="ECO:0007669"/>
    <property type="project" value="UniProtKB-UniRule"/>
</dbReference>